<dbReference type="PANTHER" id="PTHR36919:SF2">
    <property type="entry name" value="BLL6627 PROTEIN"/>
    <property type="match status" value="1"/>
</dbReference>
<keyword evidence="3" id="KW-1185">Reference proteome</keyword>
<dbReference type="EMBL" id="PYFT01000001">
    <property type="protein sequence ID" value="PSR57244.1"/>
    <property type="molecule type" value="Genomic_DNA"/>
</dbReference>
<dbReference type="OrthoDB" id="9814399at2"/>
<proteinExistence type="predicted"/>
<accession>A0A2T2YNZ8</accession>
<gene>
    <name evidence="2" type="ORF">AHMF7605_09935</name>
</gene>
<organism evidence="2 3">
    <name type="scientific">Adhaeribacter arboris</name>
    <dbReference type="NCBI Taxonomy" id="2072846"/>
    <lineage>
        <taxon>Bacteria</taxon>
        <taxon>Pseudomonadati</taxon>
        <taxon>Bacteroidota</taxon>
        <taxon>Cytophagia</taxon>
        <taxon>Cytophagales</taxon>
        <taxon>Hymenobacteraceae</taxon>
        <taxon>Adhaeribacter</taxon>
    </lineage>
</organism>
<dbReference type="PANTHER" id="PTHR36919">
    <property type="entry name" value="BLR1215 PROTEIN"/>
    <property type="match status" value="1"/>
</dbReference>
<reference evidence="2 3" key="1">
    <citation type="submission" date="2018-03" db="EMBL/GenBank/DDBJ databases">
        <title>Adhaeribacter sp. HMF7605 Genome sequencing and assembly.</title>
        <authorList>
            <person name="Kang H."/>
            <person name="Kang J."/>
            <person name="Cha I."/>
            <person name="Kim H."/>
            <person name="Joh K."/>
        </authorList>
    </citation>
    <scope>NUCLEOTIDE SEQUENCE [LARGE SCALE GENOMIC DNA]</scope>
    <source>
        <strain evidence="2 3">HMF7605</strain>
    </source>
</reference>
<evidence type="ECO:0000313" key="3">
    <source>
        <dbReference type="Proteomes" id="UP000240357"/>
    </source>
</evidence>
<dbReference type="AlphaFoldDB" id="A0A2T2YNZ8"/>
<name>A0A2T2YNZ8_9BACT</name>
<protein>
    <submittedName>
        <fullName evidence="2">DUF2147 domain-containing protein</fullName>
    </submittedName>
</protein>
<dbReference type="InterPro" id="IPR019223">
    <property type="entry name" value="DUF2147"/>
</dbReference>
<evidence type="ECO:0000259" key="1">
    <source>
        <dbReference type="Pfam" id="PF09917"/>
    </source>
</evidence>
<comment type="caution">
    <text evidence="2">The sequence shown here is derived from an EMBL/GenBank/DDBJ whole genome shotgun (WGS) entry which is preliminary data.</text>
</comment>
<dbReference type="Pfam" id="PF09917">
    <property type="entry name" value="DUF2147"/>
    <property type="match status" value="1"/>
</dbReference>
<evidence type="ECO:0000313" key="2">
    <source>
        <dbReference type="EMBL" id="PSR57244.1"/>
    </source>
</evidence>
<dbReference type="Gene3D" id="2.40.128.520">
    <property type="match status" value="1"/>
</dbReference>
<dbReference type="Proteomes" id="UP000240357">
    <property type="component" value="Unassembled WGS sequence"/>
</dbReference>
<sequence>MMVGNLALAQATDNTPIGTWTNEDKEAKFEIYKCGNKLCGKIVWLKEPLREGKPKLDKSNPDKNLQNRPILGLVFMQNFSFDGNNKWDDGTIYDPKSGKTYSCYMKVLGKDKMEVKGYIGISLIGRTQNWTRVN</sequence>
<feature type="domain" description="DUF2147" evidence="1">
    <location>
        <begin position="18"/>
        <end position="132"/>
    </location>
</feature>